<evidence type="ECO:0000256" key="7">
    <source>
        <dbReference type="ARBA" id="ARBA00022490"/>
    </source>
</evidence>
<dbReference type="SMART" id="SM01383">
    <property type="entry name" value="Ribosomal_L2"/>
    <property type="match status" value="1"/>
</dbReference>
<dbReference type="Pfam" id="PF09377">
    <property type="entry name" value="SBDS_domain_II"/>
    <property type="match status" value="1"/>
</dbReference>
<evidence type="ECO:0000256" key="11">
    <source>
        <dbReference type="ARBA" id="ARBA00023242"/>
    </source>
</evidence>
<dbReference type="Gene3D" id="4.10.950.10">
    <property type="entry name" value="Ribosomal protein L2, domain 3"/>
    <property type="match status" value="1"/>
</dbReference>
<protein>
    <recommendedName>
        <fullName evidence="14">Large ribosomal subunit protein uL2m</fullName>
    </recommendedName>
</protein>
<feature type="non-terminal residue" evidence="18">
    <location>
        <position position="1"/>
    </location>
</feature>
<evidence type="ECO:0000259" key="16">
    <source>
        <dbReference type="SMART" id="SM01382"/>
    </source>
</evidence>
<dbReference type="HAMAP" id="MF_01320_B">
    <property type="entry name" value="Ribosomal_uL2_B"/>
    <property type="match status" value="1"/>
</dbReference>
<evidence type="ECO:0000256" key="2">
    <source>
        <dbReference type="ARBA" id="ARBA00004474"/>
    </source>
</evidence>
<dbReference type="Pfam" id="PF01172">
    <property type="entry name" value="SBDS_N"/>
    <property type="match status" value="1"/>
</dbReference>
<proteinExistence type="inferred from homology"/>
<dbReference type="Gene3D" id="3.30.70.240">
    <property type="match status" value="1"/>
</dbReference>
<dbReference type="InterPro" id="IPR022669">
    <property type="entry name" value="Ribosomal_uL2_C"/>
</dbReference>
<name>A0A3M7L2W5_AUXPR</name>
<dbReference type="Gene3D" id="3.30.1250.10">
    <property type="entry name" value="Ribosome maturation protein SBDS, N-terminal domain"/>
    <property type="match status" value="1"/>
</dbReference>
<feature type="region of interest" description="Disordered" evidence="15">
    <location>
        <begin position="18"/>
        <end position="45"/>
    </location>
</feature>
<dbReference type="SMART" id="SM01382">
    <property type="entry name" value="Ribosomal_L2_C"/>
    <property type="match status" value="1"/>
</dbReference>
<evidence type="ECO:0000256" key="1">
    <source>
        <dbReference type="ARBA" id="ARBA00004123"/>
    </source>
</evidence>
<sequence>SSTNAQDWVSVEYYRCDRGPGTPEWVENDRASQREGRTSLSRRRSMKTDCQHTFTIKQLRQDSKNSIVFYPDIGHSGHSDATFQCLRLSRCPTSETASTEVLLPRVAWIVPTLRQGLAWHRDEKPFRKLRHQAYVGRERAINWLAEQFRPPLGMTTVVGVSNWSAQDRGGIMRGAPPGPWIRFLRRLQRYERVRNGEEKLVDVWDTKRCVNKGCRVHVVNRDVNGAANMLMLTKCFFANTPRPTTFGGPSASPSFPPTHPPTRFAIRGNQLRQRYPVHGNKLLATGASPKRLTNIAVVRMKKHGKRFEIACYKNKVLNWRNGIEKDLDEVLQTTTVYSNVSKAVLASREDLKLVFGTDDEDAVCRFILAHGDLQVSDRERKLELDTKFRDVAAVISEKCINPTTQRPYTIPMIERALKDTHFSVDSNRPAKTQALEALPALQERFPIERARMRLKITLPLANRDELQGLLTPERAAVQDCELSGSSLIMFCLIDPGLFRPVHSLVAGVGGRAEVLALAATTTEEGSLGLNDLTLGDPAPSATVHPAANPDRAPTASADADPAAASPAAERRRAAASAAPQAAPAQETVLYPRGPIAGLPDEYASRRERCAELDDLEAGWTIQLSSKGESGVVDAAFFSPRGARACERVASSSGCSTSFASSLRTEGPAGSWQGVQVRLKVHHTSPGLKAYKPNTPGMRGRIITARKDLWSGGPFKPLTEGLRRTGGRNAAGCVTARHRGGGSRRVYRLVDFVRGTGTPAGTVERIEYDPIRSARIALLRYDGFAGAGLDSADSHAYMLAPAGLAPGDRVTCGPDAPIVPGSSLPLSAIPVGMPIHNVELRPGKGGQLARAGGTAASITKKGTDGYATIKLPSGEQRLVSLACTATIGALGNAQHKNVKHGKAGATRWRGRKPRVRGMAMNSVDHPHGGGRGKVKGRISQTPWGVPTKGHRTRDKGARTNWAIVTSRHKAKH</sequence>
<evidence type="ECO:0000256" key="8">
    <source>
        <dbReference type="ARBA" id="ARBA00022517"/>
    </source>
</evidence>
<feature type="compositionally biased region" description="Low complexity" evidence="15">
    <location>
        <begin position="549"/>
        <end position="567"/>
    </location>
</feature>
<feature type="region of interest" description="Disordered" evidence="15">
    <location>
        <begin position="527"/>
        <end position="588"/>
    </location>
</feature>
<comment type="similarity">
    <text evidence="4">Belongs to the universal ribosomal protein uL2 family.</text>
</comment>
<dbReference type="NCBIfam" id="TIGR00291">
    <property type="entry name" value="RNA_SBDS"/>
    <property type="match status" value="1"/>
</dbReference>
<dbReference type="GO" id="GO:0005634">
    <property type="term" value="C:nucleus"/>
    <property type="evidence" value="ECO:0007669"/>
    <property type="project" value="UniProtKB-SubCell"/>
</dbReference>
<dbReference type="InterPro" id="IPR018978">
    <property type="entry name" value="SDO1/SBDS_central"/>
</dbReference>
<comment type="subcellular location">
    <subcellularLocation>
        <location evidence="3">Cytoplasm</location>
    </subcellularLocation>
    <subcellularLocation>
        <location evidence="1">Nucleus</location>
    </subcellularLocation>
    <subcellularLocation>
        <location evidence="2">Plastid</location>
    </subcellularLocation>
</comment>
<comment type="subunit">
    <text evidence="6">Part of the 50S ribosomal subunit.</text>
</comment>
<comment type="subunit">
    <text evidence="13">Associates with the 60S ribosomal subunit.</text>
</comment>
<dbReference type="PANTHER" id="PTHR10927:SF1">
    <property type="entry name" value="RIBOSOME MATURATION PROTEIN SBDS"/>
    <property type="match status" value="1"/>
</dbReference>
<evidence type="ECO:0000313" key="18">
    <source>
        <dbReference type="EMBL" id="RMZ57038.1"/>
    </source>
</evidence>
<dbReference type="PANTHER" id="PTHR10927">
    <property type="entry name" value="RIBOSOME MATURATION PROTEIN SBDS"/>
    <property type="match status" value="1"/>
</dbReference>
<dbReference type="FunFam" id="2.30.30.30:FF:000001">
    <property type="entry name" value="50S ribosomal protein L2"/>
    <property type="match status" value="1"/>
</dbReference>
<feature type="domain" description="Large ribosomal subunit protein uL2 C-terminal" evidence="16">
    <location>
        <begin position="817"/>
        <end position="945"/>
    </location>
</feature>
<evidence type="ECO:0000256" key="9">
    <source>
        <dbReference type="ARBA" id="ARBA00022640"/>
    </source>
</evidence>
<dbReference type="InterPro" id="IPR022666">
    <property type="entry name" value="Ribosomal_uL2_RNA-bd_dom"/>
</dbReference>
<dbReference type="SUPFAM" id="SSF89895">
    <property type="entry name" value="FYSH domain"/>
    <property type="match status" value="1"/>
</dbReference>
<dbReference type="GO" id="GO:0009536">
    <property type="term" value="C:plastid"/>
    <property type="evidence" value="ECO:0007669"/>
    <property type="project" value="UniProtKB-SubCell"/>
</dbReference>
<dbReference type="InterPro" id="IPR037188">
    <property type="entry name" value="Sdo1/SBDS_central_sf"/>
</dbReference>
<dbReference type="InterPro" id="IPR014722">
    <property type="entry name" value="Rib_uL2_dom2"/>
</dbReference>
<dbReference type="Gene3D" id="2.30.30.30">
    <property type="match status" value="1"/>
</dbReference>
<comment type="similarity">
    <text evidence="5">Belongs to the SDO1/SBDS family.</text>
</comment>
<organism evidence="18 19">
    <name type="scientific">Auxenochlorella protothecoides</name>
    <name type="common">Green microalga</name>
    <name type="synonym">Chlorella protothecoides</name>
    <dbReference type="NCBI Taxonomy" id="3075"/>
    <lineage>
        <taxon>Eukaryota</taxon>
        <taxon>Viridiplantae</taxon>
        <taxon>Chlorophyta</taxon>
        <taxon>core chlorophytes</taxon>
        <taxon>Trebouxiophyceae</taxon>
        <taxon>Chlorellales</taxon>
        <taxon>Chlorellaceae</taxon>
        <taxon>Auxenochlorella</taxon>
    </lineage>
</organism>
<dbReference type="FunFam" id="4.10.950.10:FF:000001">
    <property type="entry name" value="50S ribosomal protein L2"/>
    <property type="match status" value="1"/>
</dbReference>
<accession>A0A3M7L2W5</accession>
<dbReference type="InterPro" id="IPR019783">
    <property type="entry name" value="SDO1/SBDS_N"/>
</dbReference>
<dbReference type="SUPFAM" id="SSF109728">
    <property type="entry name" value="Hypothetical protein AF0491, middle domain"/>
    <property type="match status" value="1"/>
</dbReference>
<evidence type="ECO:0000256" key="13">
    <source>
        <dbReference type="ARBA" id="ARBA00049708"/>
    </source>
</evidence>
<dbReference type="InterPro" id="IPR014726">
    <property type="entry name" value="Ribosomal_uL2_dom3"/>
</dbReference>
<dbReference type="Proteomes" id="UP000279271">
    <property type="component" value="Unassembled WGS sequence"/>
</dbReference>
<feature type="compositionally biased region" description="Low complexity" evidence="15">
    <location>
        <begin position="574"/>
        <end position="587"/>
    </location>
</feature>
<dbReference type="GO" id="GO:0006412">
    <property type="term" value="P:translation"/>
    <property type="evidence" value="ECO:0007669"/>
    <property type="project" value="InterPro"/>
</dbReference>
<dbReference type="AlphaFoldDB" id="A0A3M7L2W5"/>
<dbReference type="SUPFAM" id="SSF50104">
    <property type="entry name" value="Translation proteins SH3-like domain"/>
    <property type="match status" value="1"/>
</dbReference>
<dbReference type="GO" id="GO:0003735">
    <property type="term" value="F:structural constituent of ribosome"/>
    <property type="evidence" value="ECO:0007669"/>
    <property type="project" value="InterPro"/>
</dbReference>
<keyword evidence="7" id="KW-0963">Cytoplasm</keyword>
<evidence type="ECO:0000256" key="4">
    <source>
        <dbReference type="ARBA" id="ARBA00005636"/>
    </source>
</evidence>
<dbReference type="GO" id="GO:0042256">
    <property type="term" value="P:cytosolic ribosome assembly"/>
    <property type="evidence" value="ECO:0007669"/>
    <property type="project" value="InterPro"/>
</dbReference>
<evidence type="ECO:0000256" key="5">
    <source>
        <dbReference type="ARBA" id="ARBA00007433"/>
    </source>
</evidence>
<keyword evidence="9" id="KW-0934">Plastid</keyword>
<evidence type="ECO:0000256" key="14">
    <source>
        <dbReference type="ARBA" id="ARBA00069872"/>
    </source>
</evidence>
<comment type="caution">
    <text evidence="18">The sequence shown here is derived from an EMBL/GenBank/DDBJ whole genome shotgun (WGS) entry which is preliminary data.</text>
</comment>
<evidence type="ECO:0000256" key="6">
    <source>
        <dbReference type="ARBA" id="ARBA00011838"/>
    </source>
</evidence>
<dbReference type="SUPFAM" id="SSF50249">
    <property type="entry name" value="Nucleic acid-binding proteins"/>
    <property type="match status" value="1"/>
</dbReference>
<dbReference type="GO" id="GO:0015934">
    <property type="term" value="C:large ribosomal subunit"/>
    <property type="evidence" value="ECO:0007669"/>
    <property type="project" value="InterPro"/>
</dbReference>
<dbReference type="InterPro" id="IPR008991">
    <property type="entry name" value="Translation_prot_SH3-like_sf"/>
</dbReference>
<evidence type="ECO:0000256" key="12">
    <source>
        <dbReference type="ARBA" id="ARBA00023274"/>
    </source>
</evidence>
<gene>
    <name evidence="18" type="ORF">APUTEX25_002270</name>
</gene>
<dbReference type="Gene3D" id="2.40.50.140">
    <property type="entry name" value="Nucleic acid-binding proteins"/>
    <property type="match status" value="1"/>
</dbReference>
<dbReference type="InterPro" id="IPR002140">
    <property type="entry name" value="Sdo1/SBDS"/>
</dbReference>
<dbReference type="InterPro" id="IPR039100">
    <property type="entry name" value="Sdo1/SBDS-like"/>
</dbReference>
<dbReference type="EMBL" id="QOKY01000130">
    <property type="protein sequence ID" value="RMZ57038.1"/>
    <property type="molecule type" value="Genomic_DNA"/>
</dbReference>
<keyword evidence="12" id="KW-0687">Ribonucleoprotein</keyword>
<dbReference type="NCBIfam" id="TIGR01171">
    <property type="entry name" value="rplB_bact"/>
    <property type="match status" value="1"/>
</dbReference>
<feature type="region of interest" description="Disordered" evidence="15">
    <location>
        <begin position="918"/>
        <end position="954"/>
    </location>
</feature>
<keyword evidence="10" id="KW-0689">Ribosomal protein</keyword>
<dbReference type="InterPro" id="IPR036786">
    <property type="entry name" value="Ribosome_mat_SBDS_N_sf"/>
</dbReference>
<reference evidence="19" key="1">
    <citation type="journal article" date="2018" name="Algal Res.">
        <title>Characterization of plant carbon substrate utilization by Auxenochlorella protothecoides.</title>
        <authorList>
            <person name="Vogler B.W."/>
            <person name="Starkenburg S.R."/>
            <person name="Sudasinghe N."/>
            <person name="Schambach J.Y."/>
            <person name="Rollin J.A."/>
            <person name="Pattathil S."/>
            <person name="Barry A.N."/>
        </authorList>
    </citation>
    <scope>NUCLEOTIDE SEQUENCE [LARGE SCALE GENOMIC DNA]</scope>
    <source>
        <strain evidence="19">UTEX 25</strain>
    </source>
</reference>
<feature type="compositionally biased region" description="Basic and acidic residues" evidence="15">
    <location>
        <begin position="27"/>
        <end position="37"/>
    </location>
</feature>
<dbReference type="Pfam" id="PF03947">
    <property type="entry name" value="Ribosomal_L2_C"/>
    <property type="match status" value="1"/>
</dbReference>
<evidence type="ECO:0000259" key="17">
    <source>
        <dbReference type="SMART" id="SM01383"/>
    </source>
</evidence>
<keyword evidence="11" id="KW-0539">Nucleus</keyword>
<dbReference type="GO" id="GO:0016740">
    <property type="term" value="F:transferase activity"/>
    <property type="evidence" value="ECO:0007669"/>
    <property type="project" value="InterPro"/>
</dbReference>
<dbReference type="Gene3D" id="1.10.10.900">
    <property type="entry name" value="SBDS protein C-terminal domain, subdomain 1"/>
    <property type="match status" value="1"/>
</dbReference>
<feature type="domain" description="Large ribosomal subunit protein uL2 RNA-binding" evidence="17">
    <location>
        <begin position="726"/>
        <end position="811"/>
    </location>
</feature>
<dbReference type="InterPro" id="IPR005880">
    <property type="entry name" value="Ribosomal_uL2_bac/org-type"/>
</dbReference>
<dbReference type="InterPro" id="IPR012340">
    <property type="entry name" value="NA-bd_OB-fold"/>
</dbReference>
<keyword evidence="8" id="KW-0690">Ribosome biogenesis</keyword>
<evidence type="ECO:0000313" key="19">
    <source>
        <dbReference type="Proteomes" id="UP000279271"/>
    </source>
</evidence>
<dbReference type="GO" id="GO:0003723">
    <property type="term" value="F:RNA binding"/>
    <property type="evidence" value="ECO:0007669"/>
    <property type="project" value="InterPro"/>
</dbReference>
<dbReference type="Pfam" id="PF00181">
    <property type="entry name" value="Ribosomal_L2_N"/>
    <property type="match status" value="1"/>
</dbReference>
<evidence type="ECO:0000256" key="3">
    <source>
        <dbReference type="ARBA" id="ARBA00004496"/>
    </source>
</evidence>
<evidence type="ECO:0000256" key="10">
    <source>
        <dbReference type="ARBA" id="ARBA00022980"/>
    </source>
</evidence>
<evidence type="ECO:0000256" key="15">
    <source>
        <dbReference type="SAM" id="MobiDB-lite"/>
    </source>
</evidence>